<evidence type="ECO:0000256" key="9">
    <source>
        <dbReference type="ARBA" id="ARBA00023136"/>
    </source>
</evidence>
<dbReference type="SUPFAM" id="SSF52096">
    <property type="entry name" value="ClpP/crotonase"/>
    <property type="match status" value="1"/>
</dbReference>
<sequence length="330" mass="36495">MEFIADIGAFLLKAIILVVALMLVISAVAGAAQKQKGSSKGELKLIDLSEQMKAQADQMRLQMLQKKQRKAAAKAVKQARKREQQHDQRLFVMDFNGSIDAKEVDQLRREVNAILQVATDKDIALIRLESGGGTVNGYGLGAAQLQRLKDHGMQVAVAVDKVAASGGYMMASVAHKIYAAPFALIGSVGVVAQIPNFHRFLKKHDVDYEQLTAGEYKRTLTLFGENTDEGRRKFKQDLEAIHGQFKAHIQQHRPELDIDRIATGEVWTGQQAIEQGLVDDIMTSDDVLMRQANDYHLYQVKYISKKALSQRLSGAVSAMVHAFIGSLKQP</sequence>
<keyword evidence="3" id="KW-1003">Cell membrane</keyword>
<proteinExistence type="inferred from homology"/>
<evidence type="ECO:0000256" key="6">
    <source>
        <dbReference type="ARBA" id="ARBA00022801"/>
    </source>
</evidence>
<protein>
    <submittedName>
        <fullName evidence="13">Inner membrane peptidase</fullName>
    </submittedName>
</protein>
<evidence type="ECO:0000256" key="8">
    <source>
        <dbReference type="ARBA" id="ARBA00022989"/>
    </source>
</evidence>
<dbReference type="PANTHER" id="PTHR42987:SF4">
    <property type="entry name" value="PROTEASE SOHB-RELATED"/>
    <property type="match status" value="1"/>
</dbReference>
<dbReference type="Pfam" id="PF01343">
    <property type="entry name" value="Peptidase_S49"/>
    <property type="match status" value="1"/>
</dbReference>
<evidence type="ECO:0000259" key="11">
    <source>
        <dbReference type="Pfam" id="PF01343"/>
    </source>
</evidence>
<dbReference type="Pfam" id="PF08496">
    <property type="entry name" value="Peptidase_S49_N"/>
    <property type="match status" value="1"/>
</dbReference>
<dbReference type="InterPro" id="IPR029045">
    <property type="entry name" value="ClpP/crotonase-like_dom_sf"/>
</dbReference>
<accession>K2L1Y4</accession>
<dbReference type="PANTHER" id="PTHR42987">
    <property type="entry name" value="PEPTIDASE S49"/>
    <property type="match status" value="1"/>
</dbReference>
<evidence type="ECO:0000313" key="13">
    <source>
        <dbReference type="EMBL" id="EKE83865.1"/>
    </source>
</evidence>
<evidence type="ECO:0000256" key="10">
    <source>
        <dbReference type="SAM" id="Phobius"/>
    </source>
</evidence>
<feature type="domain" description="Peptidase S49 N-terminal proteobacteria" evidence="12">
    <location>
        <begin position="2"/>
        <end position="145"/>
    </location>
</feature>
<keyword evidence="7" id="KW-0720">Serine protease</keyword>
<dbReference type="AlphaFoldDB" id="K2L1Y4"/>
<organism evidence="13 14">
    <name type="scientific">Idiomarina xiamenensis 10-D-4</name>
    <dbReference type="NCBI Taxonomy" id="740709"/>
    <lineage>
        <taxon>Bacteria</taxon>
        <taxon>Pseudomonadati</taxon>
        <taxon>Pseudomonadota</taxon>
        <taxon>Gammaproteobacteria</taxon>
        <taxon>Alteromonadales</taxon>
        <taxon>Idiomarinaceae</taxon>
        <taxon>Idiomarina</taxon>
    </lineage>
</organism>
<keyword evidence="4" id="KW-0645">Protease</keyword>
<dbReference type="CDD" id="cd07023">
    <property type="entry name" value="S49_Sppa_N_C"/>
    <property type="match status" value="1"/>
</dbReference>
<comment type="similarity">
    <text evidence="2">Belongs to the peptidase S49 family.</text>
</comment>
<feature type="transmembrane region" description="Helical" evidence="10">
    <location>
        <begin position="12"/>
        <end position="32"/>
    </location>
</feature>
<dbReference type="eggNOG" id="COG0616">
    <property type="taxonomic scope" value="Bacteria"/>
</dbReference>
<feature type="domain" description="Peptidase S49" evidence="11">
    <location>
        <begin position="148"/>
        <end position="293"/>
    </location>
</feature>
<evidence type="ECO:0000256" key="1">
    <source>
        <dbReference type="ARBA" id="ARBA00004236"/>
    </source>
</evidence>
<evidence type="ECO:0000256" key="5">
    <source>
        <dbReference type="ARBA" id="ARBA00022692"/>
    </source>
</evidence>
<evidence type="ECO:0000256" key="4">
    <source>
        <dbReference type="ARBA" id="ARBA00022670"/>
    </source>
</evidence>
<comment type="subcellular location">
    <subcellularLocation>
        <location evidence="1">Cell membrane</location>
    </subcellularLocation>
</comment>
<dbReference type="InterPro" id="IPR013703">
    <property type="entry name" value="Peptidase_S49_N_proteobac"/>
</dbReference>
<dbReference type="RefSeq" id="WP_008488575.1">
    <property type="nucleotide sequence ID" value="NZ_AMRG01000007.1"/>
</dbReference>
<dbReference type="InterPro" id="IPR047272">
    <property type="entry name" value="S49_SppA_C"/>
</dbReference>
<dbReference type="Gene3D" id="6.20.330.10">
    <property type="match status" value="1"/>
</dbReference>
<dbReference type="GO" id="GO:0005886">
    <property type="term" value="C:plasma membrane"/>
    <property type="evidence" value="ECO:0007669"/>
    <property type="project" value="UniProtKB-SubCell"/>
</dbReference>
<comment type="caution">
    <text evidence="13">The sequence shown here is derived from an EMBL/GenBank/DDBJ whole genome shotgun (WGS) entry which is preliminary data.</text>
</comment>
<keyword evidence="8 10" id="KW-1133">Transmembrane helix</keyword>
<gene>
    <name evidence="13" type="ORF">A10D4_06956</name>
</gene>
<keyword evidence="9 10" id="KW-0472">Membrane</keyword>
<evidence type="ECO:0000313" key="14">
    <source>
        <dbReference type="Proteomes" id="UP000014115"/>
    </source>
</evidence>
<name>K2L1Y4_9GAMM</name>
<dbReference type="STRING" id="740709.A10D4_06956"/>
<dbReference type="NCBIfam" id="NF008745">
    <property type="entry name" value="PRK11778.1"/>
    <property type="match status" value="1"/>
</dbReference>
<dbReference type="Proteomes" id="UP000014115">
    <property type="component" value="Unassembled WGS sequence"/>
</dbReference>
<dbReference type="PATRIC" id="fig|740709.3.peg.1415"/>
<dbReference type="InterPro" id="IPR002142">
    <property type="entry name" value="Peptidase_S49"/>
</dbReference>
<dbReference type="GO" id="GO:0006508">
    <property type="term" value="P:proteolysis"/>
    <property type="evidence" value="ECO:0007669"/>
    <property type="project" value="UniProtKB-KW"/>
</dbReference>
<dbReference type="EMBL" id="AMRG01000007">
    <property type="protein sequence ID" value="EKE83865.1"/>
    <property type="molecule type" value="Genomic_DNA"/>
</dbReference>
<keyword evidence="14" id="KW-1185">Reference proteome</keyword>
<dbReference type="Gene3D" id="3.90.226.10">
    <property type="entry name" value="2-enoyl-CoA Hydratase, Chain A, domain 1"/>
    <property type="match status" value="1"/>
</dbReference>
<evidence type="ECO:0000256" key="3">
    <source>
        <dbReference type="ARBA" id="ARBA00022475"/>
    </source>
</evidence>
<evidence type="ECO:0000256" key="7">
    <source>
        <dbReference type="ARBA" id="ARBA00022825"/>
    </source>
</evidence>
<keyword evidence="6" id="KW-0378">Hydrolase</keyword>
<dbReference type="OrthoDB" id="5614232at2"/>
<evidence type="ECO:0000259" key="12">
    <source>
        <dbReference type="Pfam" id="PF08496"/>
    </source>
</evidence>
<evidence type="ECO:0000256" key="2">
    <source>
        <dbReference type="ARBA" id="ARBA00008683"/>
    </source>
</evidence>
<reference evidence="13 14" key="1">
    <citation type="journal article" date="2012" name="J. Bacteriol.">
        <title>Genome Sequence of Idiomarina xiamenensis Type Strain 10-D-4.</title>
        <authorList>
            <person name="Lai Q."/>
            <person name="Wang L."/>
            <person name="Wang W."/>
            <person name="Shao Z."/>
        </authorList>
    </citation>
    <scope>NUCLEOTIDE SEQUENCE [LARGE SCALE GENOMIC DNA]</scope>
    <source>
        <strain evidence="13 14">10-D-4</strain>
    </source>
</reference>
<keyword evidence="5 10" id="KW-0812">Transmembrane</keyword>
<dbReference type="GO" id="GO:0004252">
    <property type="term" value="F:serine-type endopeptidase activity"/>
    <property type="evidence" value="ECO:0007669"/>
    <property type="project" value="InterPro"/>
</dbReference>